<keyword evidence="3" id="KW-0732">Signal</keyword>
<keyword evidence="6" id="KW-1185">Reference proteome</keyword>
<feature type="compositionally biased region" description="Basic residues" evidence="1">
    <location>
        <begin position="974"/>
        <end position="986"/>
    </location>
</feature>
<keyword evidence="2" id="KW-0472">Membrane</keyword>
<feature type="signal peptide" evidence="3">
    <location>
        <begin position="1"/>
        <end position="20"/>
    </location>
</feature>
<keyword evidence="2" id="KW-1133">Transmembrane helix</keyword>
<feature type="region of interest" description="Disordered" evidence="1">
    <location>
        <begin position="714"/>
        <end position="777"/>
    </location>
</feature>
<feature type="transmembrane region" description="Helical" evidence="2">
    <location>
        <begin position="366"/>
        <end position="391"/>
    </location>
</feature>
<sequence>MRSISAALALLSAPLLRVLANPASLPFNDCFDATGNVSQKLTISNVWGQVLEDGALLDLVLVGNSPLNIVGRQNESLNLATLFTSTTILTLDAWSNSSYLCAHLRPQDSGLDAAKDSDDDYFCPIAAGAFALSAQIPWGANRALTTLTTRLRAVDTYSKELMCVDVETTPLDPKSDEHPYGQADIIFWSTVALAIAYWLVVGSARIISAWNRGISRQGKGGWERVQSAGFILASAMSGERFSTLPALLRFCTPSLRDVIFHTQWCSALAMVAVQWPSFVYPLLTQTAWATLSYNVSLTDGTRDHLWNPLYTPDFNPPEAFNNQFDDSSSSLYLDPNIPNTLFNLPQNASAGIESFAYAVGVRPEDLFGVCMIIFLGIVAGAIALSLIIWMIDRLCHTLSKSLGNRDSQGMTFNASKDMLDSPVGAVSSEDGKQYNGLPIARSSSRFGLNNERGLSRGPWNRLRNSFGSFHGSVLHGNLVRVLILFHLPVSIFSAYHMTLPASRAPIGTRALAGLAFAIISVLIPAHLVLRVRFTTTSKLYDETKTLLAFGPLYNHYRHGSQMFASFFFASNVAFGVTIGAGQKSGTAQAIVILVIEVVSALVTSIWLPWGIGASMGLISFLFCVARIVVAVLMLILTPAVNIGAGAGGWVAYGVLVMLALVYLALVAMLVFKLIEALVRLLGLVSFDESRHVVDTGLIGACGLAGCCGSRKARRRRKRAQAKNAKGKNGAAGKHSRAQDSMASSFLGSTLNGPIRPSGKEANGSMNSGPPPSVLKPEHALRPYREDSDEEDGYIMGAWQPFPAKGAQQGYIPVEQPPPSKPSSGFSRVGGGRAHIDTPYAIRAGSTQQFPNMPSPAPYTASAASLPRRVDVEEEMPSVSSIGVVPQHYDTHYEAAAGPSGLPSGAAMPFHTRTRSQTAIIEHASAGHASMHASAGSNKGLSAYYNQPRQPRTGPTPPPSAFPADDSSDDEDTPKKKRWFNLRRHRPHSADGPSSSGPSLSRQTPEELPLEPTSTSAPGTGRSFVVVRKGQGQSTPPPAQKRTIKLSTASTPAMSMDYSGASQRHSAAG</sequence>
<feature type="compositionally biased region" description="Polar residues" evidence="1">
    <location>
        <begin position="991"/>
        <end position="1002"/>
    </location>
</feature>
<feature type="compositionally biased region" description="Low complexity" evidence="1">
    <location>
        <begin position="925"/>
        <end position="936"/>
    </location>
</feature>
<name>A0A0D7BJH6_9AGAR</name>
<dbReference type="OrthoDB" id="5312224at2759"/>
<feature type="compositionally biased region" description="Polar residues" evidence="1">
    <location>
        <begin position="1059"/>
        <end position="1068"/>
    </location>
</feature>
<dbReference type="InterPro" id="IPR040241">
    <property type="entry name" value="TRP_Flc/Pkd2-like"/>
</dbReference>
<dbReference type="Proteomes" id="UP000054007">
    <property type="component" value="Unassembled WGS sequence"/>
</dbReference>
<keyword evidence="2" id="KW-0812">Transmembrane</keyword>
<feature type="transmembrane region" description="Helical" evidence="2">
    <location>
        <begin position="649"/>
        <end position="671"/>
    </location>
</feature>
<dbReference type="PANTHER" id="PTHR31145">
    <property type="entry name" value="INTEGRAL MEMBRANE PROTEIN (AFU_ORTHOLOGUE AFUA_7G01610)"/>
    <property type="match status" value="1"/>
</dbReference>
<feature type="transmembrane region" description="Helical" evidence="2">
    <location>
        <begin position="587"/>
        <end position="609"/>
    </location>
</feature>
<feature type="transmembrane region" description="Helical" evidence="2">
    <location>
        <begin position="510"/>
        <end position="529"/>
    </location>
</feature>
<feature type="compositionally biased region" description="Low complexity" evidence="1">
    <location>
        <begin position="721"/>
        <end position="732"/>
    </location>
</feature>
<dbReference type="GO" id="GO:0055085">
    <property type="term" value="P:transmembrane transport"/>
    <property type="evidence" value="ECO:0007669"/>
    <property type="project" value="TreeGrafter"/>
</dbReference>
<proteinExistence type="predicted"/>
<dbReference type="Pfam" id="PF06011">
    <property type="entry name" value="TRP"/>
    <property type="match status" value="1"/>
</dbReference>
<dbReference type="InterPro" id="IPR010308">
    <property type="entry name" value="TRP_C"/>
</dbReference>
<dbReference type="AlphaFoldDB" id="A0A0D7BJH6"/>
<feature type="transmembrane region" description="Helical" evidence="2">
    <location>
        <begin position="478"/>
        <end position="498"/>
    </location>
</feature>
<evidence type="ECO:0000256" key="1">
    <source>
        <dbReference type="SAM" id="MobiDB-lite"/>
    </source>
</evidence>
<evidence type="ECO:0000256" key="2">
    <source>
        <dbReference type="SAM" id="Phobius"/>
    </source>
</evidence>
<dbReference type="GO" id="GO:0016020">
    <property type="term" value="C:membrane"/>
    <property type="evidence" value="ECO:0007669"/>
    <property type="project" value="TreeGrafter"/>
</dbReference>
<reference evidence="5 6" key="1">
    <citation type="journal article" date="2015" name="Fungal Genet. Biol.">
        <title>Evolution of novel wood decay mechanisms in Agaricales revealed by the genome sequences of Fistulina hepatica and Cylindrobasidium torrendii.</title>
        <authorList>
            <person name="Floudas D."/>
            <person name="Held B.W."/>
            <person name="Riley R."/>
            <person name="Nagy L.G."/>
            <person name="Koehler G."/>
            <person name="Ransdell A.S."/>
            <person name="Younus H."/>
            <person name="Chow J."/>
            <person name="Chiniquy J."/>
            <person name="Lipzen A."/>
            <person name="Tritt A."/>
            <person name="Sun H."/>
            <person name="Haridas S."/>
            <person name="LaButti K."/>
            <person name="Ohm R.A."/>
            <person name="Kues U."/>
            <person name="Blanchette R.A."/>
            <person name="Grigoriev I.V."/>
            <person name="Minto R.E."/>
            <person name="Hibbett D.S."/>
        </authorList>
    </citation>
    <scope>NUCLEOTIDE SEQUENCE [LARGE SCALE GENOMIC DNA]</scope>
    <source>
        <strain evidence="5 6">FP15055 ss-10</strain>
    </source>
</reference>
<feature type="transmembrane region" description="Helical" evidence="2">
    <location>
        <begin position="562"/>
        <end position="580"/>
    </location>
</feature>
<evidence type="ECO:0000256" key="3">
    <source>
        <dbReference type="SAM" id="SignalP"/>
    </source>
</evidence>
<feature type="transmembrane region" description="Helical" evidence="2">
    <location>
        <begin position="185"/>
        <end position="207"/>
    </location>
</feature>
<protein>
    <recommendedName>
        <fullName evidence="4">TRP C-terminal domain-containing protein</fullName>
    </recommendedName>
</protein>
<feature type="region of interest" description="Disordered" evidence="1">
    <location>
        <begin position="808"/>
        <end position="833"/>
    </location>
</feature>
<evidence type="ECO:0000313" key="5">
    <source>
        <dbReference type="EMBL" id="KIY70390.1"/>
    </source>
</evidence>
<feature type="transmembrane region" description="Helical" evidence="2">
    <location>
        <begin position="615"/>
        <end position="637"/>
    </location>
</feature>
<feature type="compositionally biased region" description="Polar residues" evidence="1">
    <location>
        <begin position="738"/>
        <end position="751"/>
    </location>
</feature>
<accession>A0A0D7BJH6</accession>
<dbReference type="EMBL" id="KN880469">
    <property type="protein sequence ID" value="KIY70390.1"/>
    <property type="molecule type" value="Genomic_DNA"/>
</dbReference>
<feature type="domain" description="TRP C-terminal" evidence="4">
    <location>
        <begin position="251"/>
        <end position="679"/>
    </location>
</feature>
<dbReference type="STRING" id="1314674.A0A0D7BJH6"/>
<dbReference type="PANTHER" id="PTHR31145:SF6">
    <property type="entry name" value="INTEGRAL MEMBRANE PROTEIN (AFU_ORTHOLOGUE AFUA_7G01610)"/>
    <property type="match status" value="1"/>
</dbReference>
<feature type="region of interest" description="Disordered" evidence="1">
    <location>
        <begin position="925"/>
        <end position="1068"/>
    </location>
</feature>
<evidence type="ECO:0000259" key="4">
    <source>
        <dbReference type="Pfam" id="PF06011"/>
    </source>
</evidence>
<feature type="chain" id="PRO_5002317059" description="TRP C-terminal domain-containing protein" evidence="3">
    <location>
        <begin position="21"/>
        <end position="1068"/>
    </location>
</feature>
<gene>
    <name evidence="5" type="ORF">CYLTODRAFT_451823</name>
</gene>
<organism evidence="5 6">
    <name type="scientific">Cylindrobasidium torrendii FP15055 ss-10</name>
    <dbReference type="NCBI Taxonomy" id="1314674"/>
    <lineage>
        <taxon>Eukaryota</taxon>
        <taxon>Fungi</taxon>
        <taxon>Dikarya</taxon>
        <taxon>Basidiomycota</taxon>
        <taxon>Agaricomycotina</taxon>
        <taxon>Agaricomycetes</taxon>
        <taxon>Agaricomycetidae</taxon>
        <taxon>Agaricales</taxon>
        <taxon>Marasmiineae</taxon>
        <taxon>Physalacriaceae</taxon>
        <taxon>Cylindrobasidium</taxon>
    </lineage>
</organism>
<evidence type="ECO:0000313" key="6">
    <source>
        <dbReference type="Proteomes" id="UP000054007"/>
    </source>
</evidence>
<feature type="region of interest" description="Disordered" evidence="1">
    <location>
        <begin position="845"/>
        <end position="865"/>
    </location>
</feature>